<keyword evidence="12" id="KW-0206">Cytoskeleton</keyword>
<feature type="compositionally biased region" description="Polar residues" evidence="16">
    <location>
        <begin position="227"/>
        <end position="237"/>
    </location>
</feature>
<proteinExistence type="inferred from homology"/>
<keyword evidence="15" id="KW-0137">Centromere</keyword>
<dbReference type="GO" id="GO:0051301">
    <property type="term" value="P:cell division"/>
    <property type="evidence" value="ECO:0007669"/>
    <property type="project" value="UniProtKB-KW"/>
</dbReference>
<evidence type="ECO:0000256" key="14">
    <source>
        <dbReference type="ARBA" id="ARBA00023306"/>
    </source>
</evidence>
<feature type="compositionally biased region" description="Basic and acidic residues" evidence="16">
    <location>
        <begin position="107"/>
        <end position="122"/>
    </location>
</feature>
<dbReference type="PANTHER" id="PTHR28200">
    <property type="entry name" value="DASH COMPLEX SUBUNIT ASK1"/>
    <property type="match status" value="1"/>
</dbReference>
<dbReference type="EMBL" id="LATX01001882">
    <property type="protein sequence ID" value="KTB36811.1"/>
    <property type="molecule type" value="Genomic_DNA"/>
</dbReference>
<keyword evidence="7" id="KW-0963">Cytoplasm</keyword>
<evidence type="ECO:0000256" key="10">
    <source>
        <dbReference type="ARBA" id="ARBA00022776"/>
    </source>
</evidence>
<evidence type="ECO:0000256" key="5">
    <source>
        <dbReference type="ARBA" id="ARBA00014520"/>
    </source>
</evidence>
<feature type="compositionally biased region" description="Low complexity" evidence="16">
    <location>
        <begin position="125"/>
        <end position="141"/>
    </location>
</feature>
<evidence type="ECO:0000256" key="9">
    <source>
        <dbReference type="ARBA" id="ARBA00022701"/>
    </source>
</evidence>
<dbReference type="GO" id="GO:0072686">
    <property type="term" value="C:mitotic spindle"/>
    <property type="evidence" value="ECO:0007669"/>
    <property type="project" value="InterPro"/>
</dbReference>
<dbReference type="eggNOG" id="ENOG502RZQN">
    <property type="taxonomic scope" value="Eukaryota"/>
</dbReference>
<feature type="compositionally biased region" description="Low complexity" evidence="16">
    <location>
        <begin position="343"/>
        <end position="352"/>
    </location>
</feature>
<evidence type="ECO:0000313" key="17">
    <source>
        <dbReference type="EMBL" id="KTB36811.1"/>
    </source>
</evidence>
<feature type="compositionally biased region" description="Low complexity" evidence="16">
    <location>
        <begin position="321"/>
        <end position="334"/>
    </location>
</feature>
<dbReference type="PANTHER" id="PTHR28200:SF1">
    <property type="entry name" value="DASH COMPLEX SUBUNIT ASK1"/>
    <property type="match status" value="1"/>
</dbReference>
<keyword evidence="13" id="KW-0539">Nucleus</keyword>
<keyword evidence="6" id="KW-0158">Chromosome</keyword>
<dbReference type="InterPro" id="IPR013964">
    <property type="entry name" value="DASH_Ask1"/>
</dbReference>
<evidence type="ECO:0000256" key="15">
    <source>
        <dbReference type="ARBA" id="ARBA00023328"/>
    </source>
</evidence>
<feature type="region of interest" description="Disordered" evidence="16">
    <location>
        <begin position="169"/>
        <end position="190"/>
    </location>
</feature>
<feature type="region of interest" description="Disordered" evidence="16">
    <location>
        <begin position="313"/>
        <end position="352"/>
    </location>
</feature>
<feature type="region of interest" description="Disordered" evidence="16">
    <location>
        <begin position="206"/>
        <end position="288"/>
    </location>
</feature>
<comment type="caution">
    <text evidence="17">The sequence shown here is derived from an EMBL/GenBank/DDBJ whole genome shotgun (WGS) entry which is preliminary data.</text>
</comment>
<evidence type="ECO:0000256" key="2">
    <source>
        <dbReference type="ARBA" id="ARBA00004186"/>
    </source>
</evidence>
<keyword evidence="10" id="KW-0498">Mitosis</keyword>
<evidence type="ECO:0000256" key="11">
    <source>
        <dbReference type="ARBA" id="ARBA00022838"/>
    </source>
</evidence>
<evidence type="ECO:0000256" key="12">
    <source>
        <dbReference type="ARBA" id="ARBA00023212"/>
    </source>
</evidence>
<dbReference type="GO" id="GO:0042729">
    <property type="term" value="C:DASH complex"/>
    <property type="evidence" value="ECO:0007669"/>
    <property type="project" value="InterPro"/>
</dbReference>
<dbReference type="AlphaFoldDB" id="A0A0W0FKG5"/>
<evidence type="ECO:0000313" key="18">
    <source>
        <dbReference type="Proteomes" id="UP000054988"/>
    </source>
</evidence>
<keyword evidence="14" id="KW-0131">Cell cycle</keyword>
<evidence type="ECO:0000256" key="16">
    <source>
        <dbReference type="SAM" id="MobiDB-lite"/>
    </source>
</evidence>
<evidence type="ECO:0000256" key="3">
    <source>
        <dbReference type="ARBA" id="ARBA00004629"/>
    </source>
</evidence>
<gene>
    <name evidence="17" type="ORF">WG66_10670</name>
</gene>
<dbReference type="Pfam" id="PF08655">
    <property type="entry name" value="DASH_Ask1"/>
    <property type="match status" value="1"/>
</dbReference>
<evidence type="ECO:0000256" key="13">
    <source>
        <dbReference type="ARBA" id="ARBA00023242"/>
    </source>
</evidence>
<keyword evidence="9" id="KW-0493">Microtubule</keyword>
<organism evidence="17 18">
    <name type="scientific">Moniliophthora roreri</name>
    <name type="common">Frosty pod rot fungus</name>
    <name type="synonym">Monilia roreri</name>
    <dbReference type="NCBI Taxonomy" id="221103"/>
    <lineage>
        <taxon>Eukaryota</taxon>
        <taxon>Fungi</taxon>
        <taxon>Dikarya</taxon>
        <taxon>Basidiomycota</taxon>
        <taxon>Agaricomycotina</taxon>
        <taxon>Agaricomycetes</taxon>
        <taxon>Agaricomycetidae</taxon>
        <taxon>Agaricales</taxon>
        <taxon>Marasmiineae</taxon>
        <taxon>Marasmiaceae</taxon>
        <taxon>Moniliophthora</taxon>
    </lineage>
</organism>
<comment type="similarity">
    <text evidence="4">Belongs to the DASH complex ASK1 family.</text>
</comment>
<feature type="compositionally biased region" description="Acidic residues" evidence="16">
    <location>
        <begin position="248"/>
        <end position="259"/>
    </location>
</feature>
<protein>
    <recommendedName>
        <fullName evidence="5">DASH complex subunit ASK1</fullName>
    </recommendedName>
</protein>
<feature type="region of interest" description="Disordered" evidence="16">
    <location>
        <begin position="1"/>
        <end position="36"/>
    </location>
</feature>
<accession>A0A0W0FKG5</accession>
<evidence type="ECO:0000256" key="8">
    <source>
        <dbReference type="ARBA" id="ARBA00022618"/>
    </source>
</evidence>
<evidence type="ECO:0000256" key="4">
    <source>
        <dbReference type="ARBA" id="ARBA00010731"/>
    </source>
</evidence>
<feature type="region of interest" description="Disordered" evidence="16">
    <location>
        <begin position="104"/>
        <end position="155"/>
    </location>
</feature>
<sequence length="538" mass="58854">MSSQSRRPIPSDPPRWQPSSNPESIQIPGLDTTAPPSEQIEQIEQLITLKLQNIDENFSKIHHILSTKILPAVKRYAVGTEPVRDAAKFWVSFYEQAAQIRIPTYEDVDKPDPVVGETEKTPGDQSNTTMSQEQTTTTSSTESEDPSWTGSSLESPLVRLDRELLNFSSSDLDTTTATTTTTASPTKPNAEPLLRTLLRQRHTVVPPSHAPNALPISPLRPRKLKTPVSTKPSSFPSVFSKVKTPVRDEDEDDDDDDDSFALPPGMSPPRFMSPARPPRSAAELGLTKTPGSLAVKRITRDLVSDIQGVASGSRLDRGEHSVSTSSVLTPPSLSRYVPREESSSSGMDSSLESMMRRVGLRTDVHAQHEEEQEAMPGYMTPTQHHYDDEDVDEDSFFDDIDTAHPGGGGSGPSAAFLMASQNRRRMDEDEDDSFDRSDDSVVNDGLDVDLGGMAPVHPFARGTNINLDDSFDDDSYEADMRGASPSQETLFGVPPGQREQRHLQLHGGNVFDDTIEGLTEQIGQQVANSPTPAGGGWR</sequence>
<reference evidence="17 18" key="1">
    <citation type="submission" date="2015-12" db="EMBL/GenBank/DDBJ databases">
        <title>Draft genome sequence of Moniliophthora roreri, the causal agent of frosty pod rot of cacao.</title>
        <authorList>
            <person name="Aime M.C."/>
            <person name="Diaz-Valderrama J.R."/>
            <person name="Kijpornyongpan T."/>
            <person name="Phillips-Mora W."/>
        </authorList>
    </citation>
    <scope>NUCLEOTIDE SEQUENCE [LARGE SCALE GENOMIC DNA]</scope>
    <source>
        <strain evidence="17 18">MCA 2952</strain>
    </source>
</reference>
<dbReference type="Proteomes" id="UP000054988">
    <property type="component" value="Unassembled WGS sequence"/>
</dbReference>
<keyword evidence="11" id="KW-0995">Kinetochore</keyword>
<feature type="compositionally biased region" description="Low complexity" evidence="16">
    <location>
        <begin position="174"/>
        <end position="183"/>
    </location>
</feature>
<name>A0A0W0FKG5_MONRR</name>
<keyword evidence="8" id="KW-0132">Cell division</keyword>
<comment type="subcellular location">
    <subcellularLocation>
        <location evidence="3">Chromosome</location>
        <location evidence="3">Centromere</location>
        <location evidence="3">Kinetochore</location>
    </subcellularLocation>
    <subcellularLocation>
        <location evidence="2">Cytoplasm</location>
        <location evidence="2">Cytoskeleton</location>
        <location evidence="2">Spindle</location>
    </subcellularLocation>
    <subcellularLocation>
        <location evidence="1">Nucleus</location>
    </subcellularLocation>
</comment>
<dbReference type="GO" id="GO:0008608">
    <property type="term" value="P:attachment of spindle microtubules to kinetochore"/>
    <property type="evidence" value="ECO:0007669"/>
    <property type="project" value="InterPro"/>
</dbReference>
<evidence type="ECO:0000256" key="1">
    <source>
        <dbReference type="ARBA" id="ARBA00004123"/>
    </source>
</evidence>
<dbReference type="GO" id="GO:0005874">
    <property type="term" value="C:microtubule"/>
    <property type="evidence" value="ECO:0007669"/>
    <property type="project" value="UniProtKB-KW"/>
</dbReference>
<evidence type="ECO:0000256" key="7">
    <source>
        <dbReference type="ARBA" id="ARBA00022490"/>
    </source>
</evidence>
<dbReference type="GO" id="GO:0044732">
    <property type="term" value="C:mitotic spindle pole body"/>
    <property type="evidence" value="ECO:0007669"/>
    <property type="project" value="TreeGrafter"/>
</dbReference>
<evidence type="ECO:0000256" key="6">
    <source>
        <dbReference type="ARBA" id="ARBA00022454"/>
    </source>
</evidence>